<protein>
    <submittedName>
        <fullName evidence="5">N-acetylmuramoyl-L-alanine amidase</fullName>
    </submittedName>
</protein>
<evidence type="ECO:0000259" key="4">
    <source>
        <dbReference type="SMART" id="SM00646"/>
    </source>
</evidence>
<evidence type="ECO:0000313" key="5">
    <source>
        <dbReference type="EMBL" id="OLV18329.1"/>
    </source>
</evidence>
<dbReference type="CDD" id="cd02696">
    <property type="entry name" value="MurNAc-LAA"/>
    <property type="match status" value="1"/>
</dbReference>
<dbReference type="GO" id="GO:0009253">
    <property type="term" value="P:peptidoglycan catabolic process"/>
    <property type="evidence" value="ECO:0007669"/>
    <property type="project" value="InterPro"/>
</dbReference>
<dbReference type="GO" id="GO:0008745">
    <property type="term" value="F:N-acetylmuramoyl-L-alanine amidase activity"/>
    <property type="evidence" value="ECO:0007669"/>
    <property type="project" value="InterPro"/>
</dbReference>
<organism evidence="5 6">
    <name type="scientific">Deinococcus marmoris</name>
    <dbReference type="NCBI Taxonomy" id="249408"/>
    <lineage>
        <taxon>Bacteria</taxon>
        <taxon>Thermotogati</taxon>
        <taxon>Deinococcota</taxon>
        <taxon>Deinococci</taxon>
        <taxon>Deinococcales</taxon>
        <taxon>Deinococcaceae</taxon>
        <taxon>Deinococcus</taxon>
    </lineage>
</organism>
<evidence type="ECO:0000256" key="1">
    <source>
        <dbReference type="ARBA" id="ARBA00022801"/>
    </source>
</evidence>
<dbReference type="SMART" id="SM00646">
    <property type="entry name" value="Ami_3"/>
    <property type="match status" value="1"/>
</dbReference>
<name>A0A1U7NZI6_9DEIO</name>
<evidence type="ECO:0000313" key="6">
    <source>
        <dbReference type="Proteomes" id="UP000186607"/>
    </source>
</evidence>
<dbReference type="PANTHER" id="PTHR30404">
    <property type="entry name" value="N-ACETYLMURAMOYL-L-ALANINE AMIDASE"/>
    <property type="match status" value="1"/>
</dbReference>
<dbReference type="RefSeq" id="WP_075832046.1">
    <property type="nucleotide sequence ID" value="NZ_MSTI01000068.1"/>
</dbReference>
<keyword evidence="6" id="KW-1185">Reference proteome</keyword>
<dbReference type="OrthoDB" id="9772024at2"/>
<dbReference type="InterPro" id="IPR050695">
    <property type="entry name" value="N-acetylmuramoyl_amidase_3"/>
</dbReference>
<dbReference type="Gene3D" id="3.40.630.40">
    <property type="entry name" value="Zn-dependent exopeptidases"/>
    <property type="match status" value="1"/>
</dbReference>
<dbReference type="InterPro" id="IPR002508">
    <property type="entry name" value="MurNAc-LAA_cat"/>
</dbReference>
<feature type="compositionally biased region" description="Low complexity" evidence="2">
    <location>
        <begin position="226"/>
        <end position="240"/>
    </location>
</feature>
<dbReference type="STRING" id="249408.BOO71_0006082"/>
<feature type="region of interest" description="Disordered" evidence="2">
    <location>
        <begin position="226"/>
        <end position="295"/>
    </location>
</feature>
<keyword evidence="3" id="KW-0732">Signal</keyword>
<dbReference type="AlphaFoldDB" id="A0A1U7NZI6"/>
<dbReference type="Pfam" id="PF01520">
    <property type="entry name" value="Amidase_3"/>
    <property type="match status" value="1"/>
</dbReference>
<proteinExistence type="predicted"/>
<sequence length="620" mass="63186">MKQKIILFSSALLLGVAGTGLAQTNLAQSNLAQGSDPFMREVPAQAAPVLQGTPGAAPAPINLTGVQDAAFGSPRSSQNGSITRVVFDLPTGVSYTLTPTFTGLRLDIQGARVIPTVSGKLGDSVNEYRAGGGQATLITPYPLSLTGGWQATETTIGTGGRVLILDFGASLTGGASAELGKQVRTVAQGSAPSAAIPAAPPPVPVAASLKLTPPVALSVPRTVPAQATPTQATPVQATPPGDDVTPAPGGPLPPAPALPGANPETPSALSGQVPGTARGTLLTPPRIGKNPGQTRVVLDLPPGTTYRIVPGGIGLRVELSGVSVTPQVAQNISPELRSWRAESTLSGAVFTLLTAAPTTARSGWRAQLLPPASGDLSRLAIDLSPALADLTPLLPQQKLLAAVPAIPAARGMAILALSASYTRPRVVIDPGHGGKDPGAVGAVIEKEVVLDVALRVATLLRAAGVDVVLTRDRDGALNADKNTDLTMRAKMGTPGTQLFVSIHANAMDARNALRGYGIETWWNPNHPLSSSLAALLQTNVINETGAFSQGLKNSQSLAVLRNSRIPAALIEIGYTSHPVDGLNLQDTNYRDRVALGIAEGIREALVSGIVDGGAVGGAGK</sequence>
<dbReference type="PANTHER" id="PTHR30404:SF0">
    <property type="entry name" value="N-ACETYLMURAMOYL-L-ALANINE AMIDASE AMIC"/>
    <property type="match status" value="1"/>
</dbReference>
<feature type="signal peptide" evidence="3">
    <location>
        <begin position="1"/>
        <end position="22"/>
    </location>
</feature>
<feature type="domain" description="MurNAc-LAA" evidence="4">
    <location>
        <begin position="496"/>
        <end position="602"/>
    </location>
</feature>
<dbReference type="GO" id="GO:0030288">
    <property type="term" value="C:outer membrane-bounded periplasmic space"/>
    <property type="evidence" value="ECO:0007669"/>
    <property type="project" value="TreeGrafter"/>
</dbReference>
<gene>
    <name evidence="5" type="ORF">BOO71_0006082</name>
</gene>
<dbReference type="Proteomes" id="UP000186607">
    <property type="component" value="Unassembled WGS sequence"/>
</dbReference>
<evidence type="ECO:0000256" key="3">
    <source>
        <dbReference type="SAM" id="SignalP"/>
    </source>
</evidence>
<feature type="compositionally biased region" description="Pro residues" evidence="2">
    <location>
        <begin position="248"/>
        <end position="257"/>
    </location>
</feature>
<accession>A0A1U7NZI6</accession>
<feature type="chain" id="PRO_5012052680" evidence="3">
    <location>
        <begin position="23"/>
        <end position="620"/>
    </location>
</feature>
<comment type="caution">
    <text evidence="5">The sequence shown here is derived from an EMBL/GenBank/DDBJ whole genome shotgun (WGS) entry which is preliminary data.</text>
</comment>
<reference evidence="5 6" key="1">
    <citation type="submission" date="2017-01" db="EMBL/GenBank/DDBJ databases">
        <title>Genome Analysis of Deinococcus marmoris KOPRI26562.</title>
        <authorList>
            <person name="Kim J.H."/>
            <person name="Oh H.-M."/>
        </authorList>
    </citation>
    <scope>NUCLEOTIDE SEQUENCE [LARGE SCALE GENOMIC DNA]</scope>
    <source>
        <strain evidence="5 6">KOPRI26562</strain>
    </source>
</reference>
<keyword evidence="1" id="KW-0378">Hydrolase</keyword>
<evidence type="ECO:0000256" key="2">
    <source>
        <dbReference type="SAM" id="MobiDB-lite"/>
    </source>
</evidence>
<dbReference type="EMBL" id="MSTI01000068">
    <property type="protein sequence ID" value="OLV18329.1"/>
    <property type="molecule type" value="Genomic_DNA"/>
</dbReference>
<dbReference type="SUPFAM" id="SSF53187">
    <property type="entry name" value="Zn-dependent exopeptidases"/>
    <property type="match status" value="1"/>
</dbReference>